<evidence type="ECO:0000256" key="1">
    <source>
        <dbReference type="SAM" id="MobiDB-lite"/>
    </source>
</evidence>
<dbReference type="KEGG" id="mana:MAMMFC1_01349"/>
<evidence type="ECO:0000313" key="3">
    <source>
        <dbReference type="Proteomes" id="UP000276437"/>
    </source>
</evidence>
<dbReference type="AlphaFoldDB" id="A0A348AHZ0"/>
<reference evidence="2 3" key="1">
    <citation type="journal article" date="2018" name="Int. J. Syst. Evol. Microbiol.">
        <title>Methylomusa anaerophila gen. nov., sp. nov., an anaerobic methanol-utilizing bacterium isolated from a microbial fuel cell.</title>
        <authorList>
            <person name="Amano N."/>
            <person name="Yamamuro A."/>
            <person name="Miyahara M."/>
            <person name="Kouzuma A."/>
            <person name="Abe T."/>
            <person name="Watanabe K."/>
        </authorList>
    </citation>
    <scope>NUCLEOTIDE SEQUENCE [LARGE SCALE GENOMIC DNA]</scope>
    <source>
        <strain evidence="2 3">MMFC1</strain>
    </source>
</reference>
<dbReference type="Proteomes" id="UP000276437">
    <property type="component" value="Chromosome"/>
</dbReference>
<organism evidence="2 3">
    <name type="scientific">Methylomusa anaerophila</name>
    <dbReference type="NCBI Taxonomy" id="1930071"/>
    <lineage>
        <taxon>Bacteria</taxon>
        <taxon>Bacillati</taxon>
        <taxon>Bacillota</taxon>
        <taxon>Negativicutes</taxon>
        <taxon>Selenomonadales</taxon>
        <taxon>Sporomusaceae</taxon>
        <taxon>Methylomusa</taxon>
    </lineage>
</organism>
<protein>
    <submittedName>
        <fullName evidence="2">Uncharacterized protein</fullName>
    </submittedName>
</protein>
<dbReference type="EMBL" id="AP018449">
    <property type="protein sequence ID" value="BBB90688.1"/>
    <property type="molecule type" value="Genomic_DNA"/>
</dbReference>
<feature type="region of interest" description="Disordered" evidence="1">
    <location>
        <begin position="1"/>
        <end position="45"/>
    </location>
</feature>
<accession>A0A348AHZ0</accession>
<keyword evidence="3" id="KW-1185">Reference proteome</keyword>
<sequence>MGFKDLPGSLSNKNKNQSNQTTTTKTVPASTERLPKQESLTTTKK</sequence>
<name>A0A348AHZ0_9FIRM</name>
<evidence type="ECO:0000313" key="2">
    <source>
        <dbReference type="EMBL" id="BBB90688.1"/>
    </source>
</evidence>
<feature type="compositionally biased region" description="Low complexity" evidence="1">
    <location>
        <begin position="11"/>
        <end position="26"/>
    </location>
</feature>
<proteinExistence type="predicted"/>
<gene>
    <name evidence="2" type="ORF">MAMMFC1_01349</name>
</gene>
<dbReference type="RefSeq" id="WP_158618671.1">
    <property type="nucleotide sequence ID" value="NZ_AP018449.1"/>
</dbReference>